<dbReference type="SMART" id="SM00513">
    <property type="entry name" value="SAP"/>
    <property type="match status" value="1"/>
</dbReference>
<keyword evidence="1" id="KW-0597">Phosphoprotein</keyword>
<proteinExistence type="inferred from homology"/>
<organism evidence="6 7">
    <name type="scientific">Perkinsus olseni</name>
    <name type="common">Perkinsus atlanticus</name>
    <dbReference type="NCBI Taxonomy" id="32597"/>
    <lineage>
        <taxon>Eukaryota</taxon>
        <taxon>Sar</taxon>
        <taxon>Alveolata</taxon>
        <taxon>Perkinsozoa</taxon>
        <taxon>Perkinsea</taxon>
        <taxon>Perkinsida</taxon>
        <taxon>Perkinsidae</taxon>
        <taxon>Perkinsus</taxon>
    </lineage>
</organism>
<keyword evidence="3" id="KW-0175">Coiled coil</keyword>
<dbReference type="InterPro" id="IPR052240">
    <property type="entry name" value="SAP_domain_ribonucleoprotein"/>
</dbReference>
<dbReference type="PROSITE" id="PS50800">
    <property type="entry name" value="SAP"/>
    <property type="match status" value="1"/>
</dbReference>
<feature type="compositionally biased region" description="Basic and acidic residues" evidence="4">
    <location>
        <begin position="156"/>
        <end position="165"/>
    </location>
</feature>
<name>A0A7J6LNF7_PEROL</name>
<feature type="coiled-coil region" evidence="3">
    <location>
        <begin position="425"/>
        <end position="459"/>
    </location>
</feature>
<comment type="caution">
    <text evidence="6">The sequence shown here is derived from an EMBL/GenBank/DDBJ whole genome shotgun (WGS) entry which is preliminary data.</text>
</comment>
<sequence length="764" mass="83587">MSEPANSEEGREKYTALKLKELQNLCKEKGLQVIGRKDVLISRLVEYDVANAAEEVTPDLDGKKDTSSSSPRKISTGVSGSPRKSVVEAGSQQATPGKTIISTTVDTEATKVSPTAEKSEEQRRLERAKRFGTETVEDKKLERALRFGMVSKETEEAKMKARAERFASAQDTENPDEEAARKLKRAQRFGMVTADTEAEKKRLRSIRFGVSVMSTEEKMERLANKYLKLRGQYDTLKRNYADSQREKRELQKQLSSKTNGAEYPSGNAGSTSPSEVVDESEEASISHYKERIRELEEKLRSLEEKNNQPKPSPTTSVLGFGAMKGLLGPTGALGMGNGRDHQDAQDRMKELEAIVEELQTRVEVVNDDCKRLQDELASVSRERDDLLARTEGLTREREKEAALLRDLRTSSESASRRICVLQEEKEKLGKELLAAEGMVSSLEAEKGALESSNEALSQRIAAVEGELTGSLGGKGSRCKEVSVSVASVTSRHPMRSVATETIPRDTSSLSSVKDLMDLAELSSRQRHAQALTDESASRALTDPGDHRDLWTASAPRSPYSFQGLTSSPSYGGAMKLRADLVSPPDNQGAVTVKLSSSSSAEAISPRGSTLCMLVEALRQEIHQANAKHLILVSEIALSASHLSTVSEDRDIAVNEARALRAALEEVELELSTTKMSYDEQLGALTDHLCQMQQLVEEKEGLVNQTLEHRIYCGRCGCWNQLKSLVSGGGQCSLCGGRVLVLGWVEAPPDAADDEKAAPLPNQSS</sequence>
<evidence type="ECO:0000256" key="3">
    <source>
        <dbReference type="SAM" id="Coils"/>
    </source>
</evidence>
<dbReference type="PANTHER" id="PTHR46551">
    <property type="entry name" value="SAP DOMAIN-CONTAINING RIBONUCLEOPROTEIN"/>
    <property type="match status" value="1"/>
</dbReference>
<dbReference type="InterPro" id="IPR003034">
    <property type="entry name" value="SAP_dom"/>
</dbReference>
<feature type="compositionally biased region" description="Polar residues" evidence="4">
    <location>
        <begin position="90"/>
        <end position="113"/>
    </location>
</feature>
<dbReference type="EMBL" id="JABANN010000381">
    <property type="protein sequence ID" value="KAF4660656.1"/>
    <property type="molecule type" value="Genomic_DNA"/>
</dbReference>
<evidence type="ECO:0000256" key="1">
    <source>
        <dbReference type="ARBA" id="ARBA00022553"/>
    </source>
</evidence>
<dbReference type="InterPro" id="IPR036361">
    <property type="entry name" value="SAP_dom_sf"/>
</dbReference>
<dbReference type="AlphaFoldDB" id="A0A7J6LNF7"/>
<evidence type="ECO:0000313" key="6">
    <source>
        <dbReference type="EMBL" id="KAF4660656.1"/>
    </source>
</evidence>
<feature type="coiled-coil region" evidence="3">
    <location>
        <begin position="341"/>
        <end position="389"/>
    </location>
</feature>
<evidence type="ECO:0000256" key="2">
    <source>
        <dbReference type="ARBA" id="ARBA00046328"/>
    </source>
</evidence>
<comment type="similarity">
    <text evidence="2">Belongs to the SAP domain-containing ribonucleoprotein family.</text>
</comment>
<dbReference type="InterPro" id="IPR040746">
    <property type="entry name" value="THO1_MOS11_C"/>
</dbReference>
<feature type="region of interest" description="Disordered" evidence="4">
    <location>
        <begin position="51"/>
        <end position="131"/>
    </location>
</feature>
<evidence type="ECO:0000313" key="7">
    <source>
        <dbReference type="Proteomes" id="UP000572268"/>
    </source>
</evidence>
<feature type="region of interest" description="Disordered" evidence="4">
    <location>
        <begin position="526"/>
        <end position="554"/>
    </location>
</feature>
<dbReference type="Pfam" id="PF02037">
    <property type="entry name" value="SAP"/>
    <property type="match status" value="1"/>
</dbReference>
<gene>
    <name evidence="6" type="ORF">FOL46_006062</name>
</gene>
<feature type="compositionally biased region" description="Polar residues" evidence="4">
    <location>
        <begin position="67"/>
        <end position="79"/>
    </location>
</feature>
<dbReference type="SUPFAM" id="SSF68906">
    <property type="entry name" value="SAP domain"/>
    <property type="match status" value="1"/>
</dbReference>
<dbReference type="GO" id="GO:0016973">
    <property type="term" value="P:poly(A)+ mRNA export from nucleus"/>
    <property type="evidence" value="ECO:0007669"/>
    <property type="project" value="TreeGrafter"/>
</dbReference>
<reference evidence="6 7" key="1">
    <citation type="submission" date="2020-04" db="EMBL/GenBank/DDBJ databases">
        <title>Perkinsus olseni comparative genomics.</title>
        <authorList>
            <person name="Bogema D.R."/>
        </authorList>
    </citation>
    <scope>NUCLEOTIDE SEQUENCE [LARGE SCALE GENOMIC DNA]</scope>
    <source>
        <strain evidence="6">ATCC PRA-31</strain>
    </source>
</reference>
<feature type="compositionally biased region" description="Basic and acidic residues" evidence="4">
    <location>
        <begin position="240"/>
        <end position="251"/>
    </location>
</feature>
<dbReference type="Gene3D" id="1.10.287.1490">
    <property type="match status" value="1"/>
</dbReference>
<feature type="domain" description="SAP" evidence="5">
    <location>
        <begin position="14"/>
        <end position="48"/>
    </location>
</feature>
<feature type="compositionally biased region" description="Basic and acidic residues" evidence="4">
    <location>
        <begin position="117"/>
        <end position="131"/>
    </location>
</feature>
<feature type="region of interest" description="Disordered" evidence="4">
    <location>
        <begin position="240"/>
        <end position="285"/>
    </location>
</feature>
<dbReference type="Proteomes" id="UP000572268">
    <property type="component" value="Unassembled WGS sequence"/>
</dbReference>
<dbReference type="Pfam" id="PF18592">
    <property type="entry name" value="Tho1_MOS11_C"/>
    <property type="match status" value="1"/>
</dbReference>
<dbReference type="Gene3D" id="1.10.720.30">
    <property type="entry name" value="SAP domain"/>
    <property type="match status" value="1"/>
</dbReference>
<dbReference type="PANTHER" id="PTHR46551:SF1">
    <property type="entry name" value="SAP DOMAIN-CONTAINING RIBONUCLEOPROTEIN"/>
    <property type="match status" value="1"/>
</dbReference>
<feature type="region of interest" description="Disordered" evidence="4">
    <location>
        <begin position="156"/>
        <end position="185"/>
    </location>
</feature>
<dbReference type="GO" id="GO:0005634">
    <property type="term" value="C:nucleus"/>
    <property type="evidence" value="ECO:0007669"/>
    <property type="project" value="TreeGrafter"/>
</dbReference>
<evidence type="ECO:0000259" key="5">
    <source>
        <dbReference type="PROSITE" id="PS50800"/>
    </source>
</evidence>
<evidence type="ECO:0000256" key="4">
    <source>
        <dbReference type="SAM" id="MobiDB-lite"/>
    </source>
</evidence>
<protein>
    <recommendedName>
        <fullName evidence="5">SAP domain-containing protein</fullName>
    </recommendedName>
</protein>
<accession>A0A7J6LNF7</accession>